<accession>A0A6G0W5R1</accession>
<dbReference type="PANTHER" id="PTHR46725">
    <property type="entry name" value="COILED-COIL DOMAIN-CONTAINING PROTEIN 57"/>
    <property type="match status" value="1"/>
</dbReference>
<gene>
    <name evidence="3" type="ORF">Ae201684_018684</name>
</gene>
<feature type="region of interest" description="Disordered" evidence="2">
    <location>
        <begin position="778"/>
        <end position="797"/>
    </location>
</feature>
<feature type="coiled-coil region" evidence="1">
    <location>
        <begin position="26"/>
        <end position="53"/>
    </location>
</feature>
<reference evidence="3 4" key="1">
    <citation type="submission" date="2019-07" db="EMBL/GenBank/DDBJ databases">
        <title>Genomics analysis of Aphanomyces spp. identifies a new class of oomycete effector associated with host adaptation.</title>
        <authorList>
            <person name="Gaulin E."/>
        </authorList>
    </citation>
    <scope>NUCLEOTIDE SEQUENCE [LARGE SCALE GENOMIC DNA]</scope>
    <source>
        <strain evidence="3 4">ATCC 201684</strain>
    </source>
</reference>
<evidence type="ECO:0000256" key="1">
    <source>
        <dbReference type="SAM" id="Coils"/>
    </source>
</evidence>
<dbReference type="EMBL" id="VJMJ01000348">
    <property type="protein sequence ID" value="KAF0722102.1"/>
    <property type="molecule type" value="Genomic_DNA"/>
</dbReference>
<feature type="coiled-coil region" evidence="1">
    <location>
        <begin position="414"/>
        <end position="502"/>
    </location>
</feature>
<dbReference type="VEuPathDB" id="FungiDB:AeMF1_002151"/>
<evidence type="ECO:0000256" key="2">
    <source>
        <dbReference type="SAM" id="MobiDB-lite"/>
    </source>
</evidence>
<keyword evidence="4" id="KW-1185">Reference proteome</keyword>
<dbReference type="Proteomes" id="UP000481153">
    <property type="component" value="Unassembled WGS sequence"/>
</dbReference>
<evidence type="ECO:0000313" key="3">
    <source>
        <dbReference type="EMBL" id="KAF0722102.1"/>
    </source>
</evidence>
<dbReference type="GO" id="GO:0045931">
    <property type="term" value="P:positive regulation of mitotic cell cycle"/>
    <property type="evidence" value="ECO:0007669"/>
    <property type="project" value="TreeGrafter"/>
</dbReference>
<dbReference type="PANTHER" id="PTHR46725:SF1">
    <property type="entry name" value="COILED-COIL DOMAIN-CONTAINING PROTEIN 57"/>
    <property type="match status" value="1"/>
</dbReference>
<protein>
    <submittedName>
        <fullName evidence="3">Uncharacterized protein</fullName>
    </submittedName>
</protein>
<name>A0A6G0W5R1_9STRA</name>
<dbReference type="GO" id="GO:0005876">
    <property type="term" value="C:spindle microtubule"/>
    <property type="evidence" value="ECO:0007669"/>
    <property type="project" value="TreeGrafter"/>
</dbReference>
<feature type="coiled-coil region" evidence="1">
    <location>
        <begin position="197"/>
        <end position="388"/>
    </location>
</feature>
<dbReference type="GO" id="GO:0060271">
    <property type="term" value="P:cilium assembly"/>
    <property type="evidence" value="ECO:0007669"/>
    <property type="project" value="TreeGrafter"/>
</dbReference>
<feature type="coiled-coil region" evidence="1">
    <location>
        <begin position="82"/>
        <end position="170"/>
    </location>
</feature>
<feature type="region of interest" description="Disordered" evidence="2">
    <location>
        <begin position="815"/>
        <end position="869"/>
    </location>
</feature>
<dbReference type="InterPro" id="IPR042481">
    <property type="entry name" value="CCDC57"/>
</dbReference>
<feature type="coiled-coil region" evidence="1">
    <location>
        <begin position="596"/>
        <end position="630"/>
    </location>
</feature>
<dbReference type="AlphaFoldDB" id="A0A6G0W5R1"/>
<feature type="compositionally biased region" description="Basic and acidic residues" evidence="2">
    <location>
        <begin position="845"/>
        <end position="861"/>
    </location>
</feature>
<sequence length="869" mass="100120">MHETSNIRSLILEKEKELHDINEYRIRTLEGLLKEKETTMQTYKQKFYKLQEDFKYNLKLLEGRDEELAMYDSNFATLKMVVRDRESEISNLKIQLADVQSDLKTEKQKASEGDVYVQQKLKELRGAMESTRWSYDEDLRKAKEDIESMKRRHEREMREKDEDVETIRRELTVTFDEVLRQREQEFRHSHDEVAGKARDAELKVKSLGRENERLKERNNDLRRKVDELVEQLADSDKAIKALQWELADVRALKDDKIRELEADTVELQKVKQAVLDEYEGKMADLLQSLHAVEKAFLAQKNKFEDDVKHTLQTKDEELKQNTAKLEARIETITTKLRTTEDTLEKVQAEFKQSKWEMQDQLLQRDREMERLKSDHQDALEQRDSMLKQLNNNVLGREAELKASKDAAKSSIQVIHEAKEKESALRRELQIAKETIEELKRQVHSATLNLETKLQEAEREWSTRQDLRIREANAAKDILVAEKQAAEERLRHVEADMMRLRGELYAQKAVVRANEAFPIPSVPSEVSPVWSESLSIPPPVSSIPSIPPPVSVMPSPPQSTDKSIELAAENAKLKSMIRTMTEELMKQTAAPSPSTTSDATEEKCRQFEAQVAVLQQKVATIQAELQAANTALEEKKAYILQLEMRLRDAGTPVMTVSAADTAEFRRQLDDALAQVEQLKKDRDALMELSNQLTSENRKLQLGTSPPSGETSFALKQQEVRIAELTQSLEEYRLHNKALKKELRRWLKRDESASSMHSDMMEQPVKPAFSLEAAKQQVQAARRQRSFVDNSQPPPQPTLSDARLKLKHAKEVLALAGKKFEEPAGGRVRAPSLAQRETESQRSVMTKLKELQSKRAEMAEERKKVRNYSVG</sequence>
<comment type="caution">
    <text evidence="3">The sequence shown here is derived from an EMBL/GenBank/DDBJ whole genome shotgun (WGS) entry which is preliminary data.</text>
</comment>
<dbReference type="GO" id="GO:0034451">
    <property type="term" value="C:centriolar satellite"/>
    <property type="evidence" value="ECO:0007669"/>
    <property type="project" value="TreeGrafter"/>
</dbReference>
<keyword evidence="1" id="KW-0175">Coiled coil</keyword>
<organism evidence="3 4">
    <name type="scientific">Aphanomyces euteiches</name>
    <dbReference type="NCBI Taxonomy" id="100861"/>
    <lineage>
        <taxon>Eukaryota</taxon>
        <taxon>Sar</taxon>
        <taxon>Stramenopiles</taxon>
        <taxon>Oomycota</taxon>
        <taxon>Saprolegniomycetes</taxon>
        <taxon>Saprolegniales</taxon>
        <taxon>Verrucalvaceae</taxon>
        <taxon>Aphanomyces</taxon>
    </lineage>
</organism>
<evidence type="ECO:0000313" key="4">
    <source>
        <dbReference type="Proteomes" id="UP000481153"/>
    </source>
</evidence>
<proteinExistence type="predicted"/>
<dbReference type="GO" id="GO:0007020">
    <property type="term" value="P:microtubule nucleation"/>
    <property type="evidence" value="ECO:0007669"/>
    <property type="project" value="TreeGrafter"/>
</dbReference>